<feature type="transmembrane region" description="Helical" evidence="1">
    <location>
        <begin position="131"/>
        <end position="151"/>
    </location>
</feature>
<gene>
    <name evidence="2" type="primary">nad6</name>
</gene>
<feature type="transmembrane region" description="Helical" evidence="1">
    <location>
        <begin position="84"/>
        <end position="106"/>
    </location>
</feature>
<reference evidence="2" key="1">
    <citation type="journal article" date="2004" name="Mol. Biol. Evol.">
        <title>Complete sequences of the highly rearranged molluscan mitochondrial genomes of the scaphopod Graptacme eborea and the bivalve Mytilus edulis.</title>
        <authorList>
            <person name="Boore J.L."/>
            <person name="Medina M."/>
            <person name="Rosenberg L.A."/>
        </authorList>
    </citation>
    <scope>NUCLEOTIDE SEQUENCE</scope>
</reference>
<organism evidence="2">
    <name type="scientific">Graptacme eborea</name>
    <name type="common">Ivory tusk shell</name>
    <name type="synonym">Dentalium eboreum</name>
    <dbReference type="NCBI Taxonomy" id="55752"/>
    <lineage>
        <taxon>Eukaryota</taxon>
        <taxon>Metazoa</taxon>
        <taxon>Spiralia</taxon>
        <taxon>Lophotrochozoa</taxon>
        <taxon>Mollusca</taxon>
        <taxon>Scaphopoda</taxon>
        <taxon>Dentaliida</taxon>
        <taxon>Dentaliidae</taxon>
        <taxon>Graptacme</taxon>
    </lineage>
</organism>
<proteinExistence type="predicted"/>
<dbReference type="AlphaFoldDB" id="Q68SQ2"/>
<feature type="transmembrane region" description="Helical" evidence="1">
    <location>
        <begin position="51"/>
        <end position="72"/>
    </location>
</feature>
<sequence>MFMSFMISMFFSMFLFVPLVINPMVLGLMIIMLSFMVSLIVSFSVSSWFGYILYLIYIGGMLVMFCYICAITPSTKHFKKTIPFFLLFMLLTMVLFLFNLYLLWFFSSDFIISESKFPMSFYHLVNQENSLMVILLSFTLLFALFSCVSICSGKGNSPLRKTN</sequence>
<evidence type="ECO:0000313" key="2">
    <source>
        <dbReference type="EMBL" id="AAT98402.1"/>
    </source>
</evidence>
<keyword evidence="1" id="KW-1133">Transmembrane helix</keyword>
<evidence type="ECO:0000256" key="1">
    <source>
        <dbReference type="SAM" id="Phobius"/>
    </source>
</evidence>
<dbReference type="EMBL" id="AY484748">
    <property type="protein sequence ID" value="AAT98402.1"/>
    <property type="molecule type" value="Genomic_DNA"/>
</dbReference>
<feature type="transmembrane region" description="Helical" evidence="1">
    <location>
        <begin position="12"/>
        <end position="45"/>
    </location>
</feature>
<protein>
    <submittedName>
        <fullName evidence="2">NADH dehydrogenase subunit 6</fullName>
    </submittedName>
</protein>
<keyword evidence="2" id="KW-0496">Mitochondrion</keyword>
<accession>Q68SQ2</accession>
<geneLocation type="mitochondrion" evidence="2"/>
<name>Q68SQ2_GRAEB</name>
<keyword evidence="1" id="KW-0812">Transmembrane</keyword>
<keyword evidence="1" id="KW-0472">Membrane</keyword>